<reference evidence="2 3" key="1">
    <citation type="submission" date="2021-12" db="EMBL/GenBank/DDBJ databases">
        <title>Discovery of the Pendulisporaceae a myxobacterial family with distinct sporulation behavior and unique specialized metabolism.</title>
        <authorList>
            <person name="Garcia R."/>
            <person name="Popoff A."/>
            <person name="Bader C.D."/>
            <person name="Loehr J."/>
            <person name="Walesch S."/>
            <person name="Walt C."/>
            <person name="Boldt J."/>
            <person name="Bunk B."/>
            <person name="Haeckl F.J.F.P.J."/>
            <person name="Gunesch A.P."/>
            <person name="Birkelbach J."/>
            <person name="Nuebel U."/>
            <person name="Pietschmann T."/>
            <person name="Bach T."/>
            <person name="Mueller R."/>
        </authorList>
    </citation>
    <scope>NUCLEOTIDE SEQUENCE [LARGE SCALE GENOMIC DNA]</scope>
    <source>
        <strain evidence="2 3">MSr12523</strain>
    </source>
</reference>
<evidence type="ECO:0000313" key="3">
    <source>
        <dbReference type="Proteomes" id="UP001379533"/>
    </source>
</evidence>
<feature type="chain" id="PRO_5047275138" evidence="1">
    <location>
        <begin position="24"/>
        <end position="445"/>
    </location>
</feature>
<evidence type="ECO:0000313" key="2">
    <source>
        <dbReference type="EMBL" id="WXA93626.1"/>
    </source>
</evidence>
<proteinExistence type="predicted"/>
<evidence type="ECO:0000256" key="1">
    <source>
        <dbReference type="SAM" id="SignalP"/>
    </source>
</evidence>
<dbReference type="NCBIfam" id="NF047436">
    <property type="entry name" value="LA_2272_repeat"/>
    <property type="match status" value="1"/>
</dbReference>
<name>A0ABZ2K4K2_9BACT</name>
<dbReference type="RefSeq" id="WP_394844226.1">
    <property type="nucleotide sequence ID" value="NZ_CP089982.1"/>
</dbReference>
<keyword evidence="3" id="KW-1185">Reference proteome</keyword>
<keyword evidence="1" id="KW-0732">Signal</keyword>
<dbReference type="InterPro" id="IPR058093">
    <property type="entry name" value="LA_2272-like"/>
</dbReference>
<sequence length="445" mass="46434">MKVVRALLAFVFVLLGYARPLLAAEDPIVLQVQGSEPADRVREAVRARLGTTPISDGAAPPNARRLLVHVNDTVVTVTYRDEKGQETTRLVQAATKASVLDAAAILAENLVTDQTAVLLAQEEAAGKKPAPAPTSPPPENRPWHPAVVSLFYPVASNMGKPNVLTHFALDALYGHIGELDGLQVSGLGGMVEGPVHGIQIGGLGTSATGVDGLQMGGLGSLNQGALHGLQIGGIAAWTKDHVNGLQLAGIVGVAQGGVEGLQIAPVTAAGDVHGMQLGVVNIGGKVKGTQIGVVNIADDIDGIQWGVFNYSKTSRFGAVAWASNHGFGNFGIKYITKYTYTVVRGVYARERDTDFLGPGFNIGVHIPAFNPFYADVDLGTAWMFKNGSGNAEGYDDHQARLLLGADLGGHMSLFAGGGLSVQVERKGAKDVHFAPVFSGGLQVAY</sequence>
<dbReference type="Proteomes" id="UP001379533">
    <property type="component" value="Chromosome"/>
</dbReference>
<protein>
    <submittedName>
        <fullName evidence="2">Uncharacterized protein</fullName>
    </submittedName>
</protein>
<organism evidence="2 3">
    <name type="scientific">Pendulispora brunnea</name>
    <dbReference type="NCBI Taxonomy" id="2905690"/>
    <lineage>
        <taxon>Bacteria</taxon>
        <taxon>Pseudomonadati</taxon>
        <taxon>Myxococcota</taxon>
        <taxon>Myxococcia</taxon>
        <taxon>Myxococcales</taxon>
        <taxon>Sorangiineae</taxon>
        <taxon>Pendulisporaceae</taxon>
        <taxon>Pendulispora</taxon>
    </lineage>
</organism>
<accession>A0ABZ2K4K2</accession>
<dbReference type="EMBL" id="CP089982">
    <property type="protein sequence ID" value="WXA93626.1"/>
    <property type="molecule type" value="Genomic_DNA"/>
</dbReference>
<feature type="signal peptide" evidence="1">
    <location>
        <begin position="1"/>
        <end position="23"/>
    </location>
</feature>
<gene>
    <name evidence="2" type="ORF">LZC95_45135</name>
</gene>